<dbReference type="GO" id="GO:0004553">
    <property type="term" value="F:hydrolase activity, hydrolyzing O-glycosyl compounds"/>
    <property type="evidence" value="ECO:0007669"/>
    <property type="project" value="InterPro"/>
</dbReference>
<feature type="domain" description="GH16" evidence="4">
    <location>
        <begin position="285"/>
        <end position="603"/>
    </location>
</feature>
<feature type="region of interest" description="Disordered" evidence="2">
    <location>
        <begin position="1"/>
        <end position="210"/>
    </location>
</feature>
<evidence type="ECO:0000256" key="2">
    <source>
        <dbReference type="SAM" id="MobiDB-lite"/>
    </source>
</evidence>
<dbReference type="Proteomes" id="UP001049176">
    <property type="component" value="Chromosome 5"/>
</dbReference>
<keyword evidence="3" id="KW-0472">Membrane</keyword>
<dbReference type="Pfam" id="PF00722">
    <property type="entry name" value="Glyco_hydro_16"/>
    <property type="match status" value="1"/>
</dbReference>
<dbReference type="PROSITE" id="PS51762">
    <property type="entry name" value="GH16_2"/>
    <property type="match status" value="1"/>
</dbReference>
<comment type="similarity">
    <text evidence="1">Belongs to the glycosyl hydrolase 16 family.</text>
</comment>
<keyword evidence="3" id="KW-1133">Transmembrane helix</keyword>
<dbReference type="InterPro" id="IPR013320">
    <property type="entry name" value="ConA-like_dom_sf"/>
</dbReference>
<name>A0A9P7UTA6_9AGAR</name>
<dbReference type="InterPro" id="IPR000757">
    <property type="entry name" value="Beta-glucanase-like"/>
</dbReference>
<evidence type="ECO:0000256" key="1">
    <source>
        <dbReference type="ARBA" id="ARBA00006865"/>
    </source>
</evidence>
<dbReference type="GO" id="GO:0005975">
    <property type="term" value="P:carbohydrate metabolic process"/>
    <property type="evidence" value="ECO:0007669"/>
    <property type="project" value="InterPro"/>
</dbReference>
<dbReference type="InterPro" id="IPR050546">
    <property type="entry name" value="Glycosyl_Hydrlase_16"/>
</dbReference>
<dbReference type="OrthoDB" id="4781at2759"/>
<dbReference type="PANTHER" id="PTHR10963">
    <property type="entry name" value="GLYCOSYL HYDROLASE-RELATED"/>
    <property type="match status" value="1"/>
</dbReference>
<evidence type="ECO:0000313" key="5">
    <source>
        <dbReference type="EMBL" id="KAG7092056.1"/>
    </source>
</evidence>
<feature type="compositionally biased region" description="Polar residues" evidence="2">
    <location>
        <begin position="166"/>
        <end position="175"/>
    </location>
</feature>
<dbReference type="AlphaFoldDB" id="A0A9P7UTA6"/>
<reference evidence="5" key="1">
    <citation type="journal article" date="2021" name="Genome Biol. Evol.">
        <title>The assembled and annotated genome of the fairy-ring fungus Marasmius oreades.</title>
        <authorList>
            <person name="Hiltunen M."/>
            <person name="Ament-Velasquez S.L."/>
            <person name="Johannesson H."/>
        </authorList>
    </citation>
    <scope>NUCLEOTIDE SEQUENCE</scope>
    <source>
        <strain evidence="5">03SP1</strain>
    </source>
</reference>
<sequence>MADFQPAQRSRSHRRRSSLVSDPFDNSSDWSPVSLYAARPPPSSFPAFPFQSHAGNPDPGTPIPGLSSRRSSFESTPGDPRSPSFDIQPPNPPFKTQSEQGHSSSGASTPNYPNRGSVGFQPMSSSTSNLPSTNSRHSFRAPFLAPSSRPTSSLWSPPSVPDLHSQLPSTSSPVGSTTALPATKPPLPSTRLSQPLTKSDKPWLSKSRSFASPSRDRLSYFVTLLCIILGVGGAAALCFFGTRPDSIHRLADNELCLVLNEQFTGGDLDTSVWKRDVGLGGFGNGEFQVMTSSSDNAKIVNNQLYVIPTLTSARIGANSIFDGFHYTADGCTTPQNKSTCEVRSSANTSTVIPPVESARLTTNGTKTIRYGRVEVRAKLPQGDWLWPAIWLLPQDSKYGPWPLSGEIDIMESRGNAPNYPFEGVDWIRSSLNYGPLPGVLAQLTSSVPTKRAKAGFAEGFHTYALEWSPKFMRLYIDTRLHAVMDLSTTKSKESFWYRGGFPPTAPNGTSNSHVVVENIWEQNGGGLNAPFDQDFYLLISLAVGGTSGWFPDNLGGKPWADGSVNAMHEFAKAEGEWSKTWPENVDDKAFRIDYVKMWQLGRC</sequence>
<keyword evidence="6" id="KW-1185">Reference proteome</keyword>
<feature type="compositionally biased region" description="Polar residues" evidence="2">
    <location>
        <begin position="94"/>
        <end position="114"/>
    </location>
</feature>
<proteinExistence type="inferred from homology"/>
<evidence type="ECO:0000256" key="3">
    <source>
        <dbReference type="SAM" id="Phobius"/>
    </source>
</evidence>
<dbReference type="KEGG" id="more:E1B28_008437"/>
<keyword evidence="3" id="KW-0812">Transmembrane</keyword>
<dbReference type="GeneID" id="66077513"/>
<protein>
    <recommendedName>
        <fullName evidence="4">GH16 domain-containing protein</fullName>
    </recommendedName>
</protein>
<dbReference type="Gene3D" id="2.60.120.200">
    <property type="match status" value="1"/>
</dbReference>
<dbReference type="SUPFAM" id="SSF49899">
    <property type="entry name" value="Concanavalin A-like lectins/glucanases"/>
    <property type="match status" value="1"/>
</dbReference>
<feature type="compositionally biased region" description="Low complexity" evidence="2">
    <location>
        <begin position="124"/>
        <end position="135"/>
    </location>
</feature>
<comment type="caution">
    <text evidence="5">The sequence shown here is derived from an EMBL/GenBank/DDBJ whole genome shotgun (WGS) entry which is preliminary data.</text>
</comment>
<evidence type="ECO:0000259" key="4">
    <source>
        <dbReference type="PROSITE" id="PS51762"/>
    </source>
</evidence>
<accession>A0A9P7UTA6</accession>
<dbReference type="EMBL" id="CM032185">
    <property type="protein sequence ID" value="KAG7092056.1"/>
    <property type="molecule type" value="Genomic_DNA"/>
</dbReference>
<organism evidence="5 6">
    <name type="scientific">Marasmius oreades</name>
    <name type="common">fairy-ring Marasmius</name>
    <dbReference type="NCBI Taxonomy" id="181124"/>
    <lineage>
        <taxon>Eukaryota</taxon>
        <taxon>Fungi</taxon>
        <taxon>Dikarya</taxon>
        <taxon>Basidiomycota</taxon>
        <taxon>Agaricomycotina</taxon>
        <taxon>Agaricomycetes</taxon>
        <taxon>Agaricomycetidae</taxon>
        <taxon>Agaricales</taxon>
        <taxon>Marasmiineae</taxon>
        <taxon>Marasmiaceae</taxon>
        <taxon>Marasmius</taxon>
    </lineage>
</organism>
<feature type="transmembrane region" description="Helical" evidence="3">
    <location>
        <begin position="218"/>
        <end position="240"/>
    </location>
</feature>
<dbReference type="RefSeq" id="XP_043008526.1">
    <property type="nucleotide sequence ID" value="XM_043153242.1"/>
</dbReference>
<evidence type="ECO:0000313" key="6">
    <source>
        <dbReference type="Proteomes" id="UP001049176"/>
    </source>
</evidence>
<dbReference type="PANTHER" id="PTHR10963:SF55">
    <property type="entry name" value="GLYCOSIDE HYDROLASE FAMILY 16 PROTEIN"/>
    <property type="match status" value="1"/>
</dbReference>
<gene>
    <name evidence="5" type="ORF">E1B28_008437</name>
</gene>